<proteinExistence type="predicted"/>
<feature type="domain" description="Ig-like" evidence="3">
    <location>
        <begin position="85"/>
        <end position="168"/>
    </location>
</feature>
<dbReference type="InterPro" id="IPR036179">
    <property type="entry name" value="Ig-like_dom_sf"/>
</dbReference>
<dbReference type="STRING" id="8932.A0A2I0M581"/>
<evidence type="ECO:0000256" key="1">
    <source>
        <dbReference type="SAM" id="MobiDB-lite"/>
    </source>
</evidence>
<name>A0A2I0M581_COLLI</name>
<evidence type="ECO:0000313" key="4">
    <source>
        <dbReference type="EMBL" id="PKK24839.1"/>
    </source>
</evidence>
<sequence>MTTQDASQPQANSLTKMQAGLNESSEPMTTTYTVNWQSQGSPSDHLTLGHDASTHGPDVTTQVLKQAGQLDISNITTLKYEIRLPGLHGLPLAKRISLDRAAEVQLSCRLKSKYSHLKILQVTWKKGSEIIPHNKTENGWSIQLIISDVSKLGSYSCILKGQQEMRATFHLQAPKIEAKEKPVISYKGDMTILICKISEYTPIAWTWYRTNRSEQIAINDSVLADKYVIDRVFANVTRLKILKLTEEDSGLYFCEAAFKLGKSRGKLQLKVLTYAVPLKPFVAVVAEVATLVTIIFLYEIYSKKKGGAKHKKEFDQIEQLKSEENNGSEGSSARQRRTESLS</sequence>
<evidence type="ECO:0000313" key="5">
    <source>
        <dbReference type="Proteomes" id="UP000053872"/>
    </source>
</evidence>
<dbReference type="AlphaFoldDB" id="A0A2I0M581"/>
<feature type="domain" description="Ig-like" evidence="3">
    <location>
        <begin position="174"/>
        <end position="273"/>
    </location>
</feature>
<feature type="region of interest" description="Disordered" evidence="1">
    <location>
        <begin position="318"/>
        <end position="342"/>
    </location>
</feature>
<evidence type="ECO:0000256" key="2">
    <source>
        <dbReference type="SAM" id="Phobius"/>
    </source>
</evidence>
<keyword evidence="2" id="KW-0472">Membrane</keyword>
<dbReference type="EMBL" id="AKCR02000038">
    <property type="protein sequence ID" value="PKK24839.1"/>
    <property type="molecule type" value="Genomic_DNA"/>
</dbReference>
<comment type="caution">
    <text evidence="4">The sequence shown here is derived from an EMBL/GenBank/DDBJ whole genome shotgun (WGS) entry which is preliminary data.</text>
</comment>
<dbReference type="Proteomes" id="UP000053872">
    <property type="component" value="Unassembled WGS sequence"/>
</dbReference>
<dbReference type="SMART" id="SM00409">
    <property type="entry name" value="IG"/>
    <property type="match status" value="2"/>
</dbReference>
<dbReference type="PROSITE" id="PS50835">
    <property type="entry name" value="IG_LIKE"/>
    <property type="match status" value="2"/>
</dbReference>
<dbReference type="Gene3D" id="2.60.40.10">
    <property type="entry name" value="Immunoglobulins"/>
    <property type="match status" value="2"/>
</dbReference>
<dbReference type="Pfam" id="PF13927">
    <property type="entry name" value="Ig_3"/>
    <property type="match status" value="1"/>
</dbReference>
<dbReference type="FunFam" id="2.60.40.10:FF:001012">
    <property type="entry name" value="Embigin"/>
    <property type="match status" value="1"/>
</dbReference>
<dbReference type="SUPFAM" id="SSF48726">
    <property type="entry name" value="Immunoglobulin"/>
    <property type="match status" value="2"/>
</dbReference>
<feature type="transmembrane region" description="Helical" evidence="2">
    <location>
        <begin position="281"/>
        <end position="301"/>
    </location>
</feature>
<evidence type="ECO:0000259" key="3">
    <source>
        <dbReference type="PROSITE" id="PS50835"/>
    </source>
</evidence>
<protein>
    <submittedName>
        <fullName evidence="4">Embigin</fullName>
    </submittedName>
</protein>
<dbReference type="InterPro" id="IPR013783">
    <property type="entry name" value="Ig-like_fold"/>
</dbReference>
<keyword evidence="5" id="KW-1185">Reference proteome</keyword>
<accession>A0A2I0M581</accession>
<dbReference type="InterPro" id="IPR003599">
    <property type="entry name" value="Ig_sub"/>
</dbReference>
<dbReference type="InParanoid" id="A0A2I0M581"/>
<dbReference type="CDD" id="cd00096">
    <property type="entry name" value="Ig"/>
    <property type="match status" value="1"/>
</dbReference>
<gene>
    <name evidence="4" type="primary">EMB</name>
    <name evidence="4" type="ORF">A306_00010748</name>
</gene>
<organism evidence="4 5">
    <name type="scientific">Columba livia</name>
    <name type="common">Rock dove</name>
    <dbReference type="NCBI Taxonomy" id="8932"/>
    <lineage>
        <taxon>Eukaryota</taxon>
        <taxon>Metazoa</taxon>
        <taxon>Chordata</taxon>
        <taxon>Craniata</taxon>
        <taxon>Vertebrata</taxon>
        <taxon>Euteleostomi</taxon>
        <taxon>Archelosauria</taxon>
        <taxon>Archosauria</taxon>
        <taxon>Dinosauria</taxon>
        <taxon>Saurischia</taxon>
        <taxon>Theropoda</taxon>
        <taxon>Coelurosauria</taxon>
        <taxon>Aves</taxon>
        <taxon>Neognathae</taxon>
        <taxon>Neoaves</taxon>
        <taxon>Columbimorphae</taxon>
        <taxon>Columbiformes</taxon>
        <taxon>Columbidae</taxon>
        <taxon>Columba</taxon>
    </lineage>
</organism>
<keyword evidence="2" id="KW-1133">Transmembrane helix</keyword>
<dbReference type="InterPro" id="IPR007110">
    <property type="entry name" value="Ig-like_dom"/>
</dbReference>
<keyword evidence="2" id="KW-0812">Transmembrane</keyword>
<reference evidence="4 5" key="1">
    <citation type="journal article" date="2013" name="Science">
        <title>Genomic diversity and evolution of the head crest in the rock pigeon.</title>
        <authorList>
            <person name="Shapiro M.D."/>
            <person name="Kronenberg Z."/>
            <person name="Li C."/>
            <person name="Domyan E.T."/>
            <person name="Pan H."/>
            <person name="Campbell M."/>
            <person name="Tan H."/>
            <person name="Huff C.D."/>
            <person name="Hu H."/>
            <person name="Vickrey A.I."/>
            <person name="Nielsen S.C."/>
            <person name="Stringham S.A."/>
            <person name="Hu H."/>
            <person name="Willerslev E."/>
            <person name="Gilbert M.T."/>
            <person name="Yandell M."/>
            <person name="Zhang G."/>
            <person name="Wang J."/>
        </authorList>
    </citation>
    <scope>NUCLEOTIDE SEQUENCE [LARGE SCALE GENOMIC DNA]</scope>
    <source>
        <tissue evidence="4">Blood</tissue>
    </source>
</reference>